<keyword evidence="3" id="KW-0804">Transcription</keyword>
<dbReference type="InterPro" id="IPR011051">
    <property type="entry name" value="RmlC_Cupin_sf"/>
</dbReference>
<dbReference type="Gene3D" id="2.60.120.10">
    <property type="entry name" value="Jelly Rolls"/>
    <property type="match status" value="1"/>
</dbReference>
<dbReference type="PROSITE" id="PS01124">
    <property type="entry name" value="HTH_ARAC_FAMILY_2"/>
    <property type="match status" value="1"/>
</dbReference>
<evidence type="ECO:0000313" key="8">
    <source>
        <dbReference type="Proteomes" id="UP000244870"/>
    </source>
</evidence>
<reference evidence="5 8" key="2">
    <citation type="submission" date="2017-04" db="EMBL/GenBank/DDBJ databases">
        <title>Weissella cibaria strain m2 complete genome.</title>
        <authorList>
            <person name="Pan Q."/>
            <person name="Tan M."/>
            <person name="Yao F."/>
            <person name="Su S."/>
        </authorList>
    </citation>
    <scope>NUCLEOTIDE SEQUENCE [LARGE SCALE GENOMIC DNA]</scope>
    <source>
        <strain evidence="5 8">M2</strain>
    </source>
</reference>
<protein>
    <submittedName>
        <fullName evidence="6">AdaA protein</fullName>
        <ecNumber evidence="6">2.1.1.-</ecNumber>
    </submittedName>
</protein>
<accession>A0A0D1LMZ8</accession>
<dbReference type="EMBL" id="JWHU01000007">
    <property type="protein sequence ID" value="KIU21550.1"/>
    <property type="molecule type" value="Genomic_DNA"/>
</dbReference>
<dbReference type="InterPro" id="IPR013096">
    <property type="entry name" value="Cupin_2"/>
</dbReference>
<keyword evidence="7" id="KW-1185">Reference proteome</keyword>
<proteinExistence type="predicted"/>
<keyword evidence="6" id="KW-0489">Methyltransferase</keyword>
<evidence type="ECO:0000256" key="3">
    <source>
        <dbReference type="ARBA" id="ARBA00023163"/>
    </source>
</evidence>
<dbReference type="PATRIC" id="fig|137591.25.peg.604"/>
<dbReference type="GO" id="GO:0003700">
    <property type="term" value="F:DNA-binding transcription factor activity"/>
    <property type="evidence" value="ECO:0007669"/>
    <property type="project" value="InterPro"/>
</dbReference>
<dbReference type="eggNOG" id="COG2207">
    <property type="taxonomic scope" value="Bacteria"/>
</dbReference>
<dbReference type="GO" id="GO:0008168">
    <property type="term" value="F:methyltransferase activity"/>
    <property type="evidence" value="ECO:0007669"/>
    <property type="project" value="UniProtKB-KW"/>
</dbReference>
<evidence type="ECO:0000256" key="2">
    <source>
        <dbReference type="ARBA" id="ARBA00023125"/>
    </source>
</evidence>
<dbReference type="InterPro" id="IPR014710">
    <property type="entry name" value="RmlC-like_jellyroll"/>
</dbReference>
<dbReference type="EC" id="2.1.1.-" evidence="6"/>
<dbReference type="Proteomes" id="UP000244870">
    <property type="component" value="Chromosome"/>
</dbReference>
<keyword evidence="6" id="KW-0808">Transferase</keyword>
<dbReference type="RefSeq" id="WP_043710866.1">
    <property type="nucleotide sequence ID" value="NZ_CP020928.1"/>
</dbReference>
<feature type="domain" description="HTH araC/xylS-type" evidence="4">
    <location>
        <begin position="174"/>
        <end position="272"/>
    </location>
</feature>
<name>A0A0D1LMZ8_9LACO</name>
<evidence type="ECO:0000313" key="6">
    <source>
        <dbReference type="EMBL" id="KIU21550.1"/>
    </source>
</evidence>
<sequence length="283" mass="33208">MNQEVKQHEIFAVNSDVGVRVFLSEEPLGFKPLHWHTHIEIVLVLTGEVTFRYEQHDITLHENEFVVIGSGILHATTNLANQALVLQVPIYYLNQYWENSELLRFDLWQHHSLHDDTYNRIVGMLQQMTQIYIQKHAGYRLRFGSVLMQLLYELIMNYAVELTPTDLTEDDRLKAVLMYIHKQYQTKISLREVAERFHYNPDYLSRIFKRRVGVTFVSYIYQVRLDAIYQDVLGTNQPIKTIFARHGANNVKLAMKCFKELYGKTPNQLRHLTADGGISDNHE</sequence>
<dbReference type="SMART" id="SM00342">
    <property type="entry name" value="HTH_ARAC"/>
    <property type="match status" value="1"/>
</dbReference>
<dbReference type="SUPFAM" id="SSF46689">
    <property type="entry name" value="Homeodomain-like"/>
    <property type="match status" value="1"/>
</dbReference>
<dbReference type="SUPFAM" id="SSF51182">
    <property type="entry name" value="RmlC-like cupins"/>
    <property type="match status" value="1"/>
</dbReference>
<dbReference type="InterPro" id="IPR018060">
    <property type="entry name" value="HTH_AraC"/>
</dbReference>
<dbReference type="AlphaFoldDB" id="A0A0D1LMZ8"/>
<dbReference type="Gene3D" id="1.10.10.60">
    <property type="entry name" value="Homeodomain-like"/>
    <property type="match status" value="2"/>
</dbReference>
<keyword evidence="1" id="KW-0805">Transcription regulation</keyword>
<evidence type="ECO:0000313" key="5">
    <source>
        <dbReference type="EMBL" id="AWF94627.1"/>
    </source>
</evidence>
<dbReference type="PANTHER" id="PTHR43280">
    <property type="entry name" value="ARAC-FAMILY TRANSCRIPTIONAL REGULATOR"/>
    <property type="match status" value="1"/>
</dbReference>
<dbReference type="InterPro" id="IPR009057">
    <property type="entry name" value="Homeodomain-like_sf"/>
</dbReference>
<evidence type="ECO:0000313" key="7">
    <source>
        <dbReference type="Proteomes" id="UP000032287"/>
    </source>
</evidence>
<keyword evidence="2" id="KW-0238">DNA-binding</keyword>
<evidence type="ECO:0000259" key="4">
    <source>
        <dbReference type="PROSITE" id="PS01124"/>
    </source>
</evidence>
<dbReference type="EMBL" id="CP020928">
    <property type="protein sequence ID" value="AWF94627.1"/>
    <property type="molecule type" value="Genomic_DNA"/>
</dbReference>
<organism evidence="6 7">
    <name type="scientific">Weissella cibaria</name>
    <dbReference type="NCBI Taxonomy" id="137591"/>
    <lineage>
        <taxon>Bacteria</taxon>
        <taxon>Bacillati</taxon>
        <taxon>Bacillota</taxon>
        <taxon>Bacilli</taxon>
        <taxon>Lactobacillales</taxon>
        <taxon>Lactobacillaceae</taxon>
        <taxon>Weissella</taxon>
    </lineage>
</organism>
<dbReference type="Pfam" id="PF12833">
    <property type="entry name" value="HTH_18"/>
    <property type="match status" value="1"/>
</dbReference>
<gene>
    <name evidence="6" type="primary">adaA</name>
    <name evidence="5" type="ORF">B6254_0188</name>
    <name evidence="6" type="ORF">QX99_00621</name>
</gene>
<dbReference type="GO" id="GO:0043565">
    <property type="term" value="F:sequence-specific DNA binding"/>
    <property type="evidence" value="ECO:0007669"/>
    <property type="project" value="InterPro"/>
</dbReference>
<dbReference type="GO" id="GO:0032259">
    <property type="term" value="P:methylation"/>
    <property type="evidence" value="ECO:0007669"/>
    <property type="project" value="UniProtKB-KW"/>
</dbReference>
<evidence type="ECO:0000256" key="1">
    <source>
        <dbReference type="ARBA" id="ARBA00023015"/>
    </source>
</evidence>
<dbReference type="eggNOG" id="COG1917">
    <property type="taxonomic scope" value="Bacteria"/>
</dbReference>
<dbReference type="Pfam" id="PF07883">
    <property type="entry name" value="Cupin_2"/>
    <property type="match status" value="1"/>
</dbReference>
<dbReference type="Proteomes" id="UP000032287">
    <property type="component" value="Unassembled WGS sequence"/>
</dbReference>
<dbReference type="PANTHER" id="PTHR43280:SF2">
    <property type="entry name" value="HTH-TYPE TRANSCRIPTIONAL REGULATOR EXSA"/>
    <property type="match status" value="1"/>
</dbReference>
<reference evidence="6" key="1">
    <citation type="journal article" date="2015" name="Microbiology (Mosc.)">
        <title>Genomics of the Weissella cibaria species with an examination of its metabolic traits.</title>
        <authorList>
            <person name="Lynch K.M."/>
            <person name="Lucid A."/>
            <person name="Arendt E.K."/>
            <person name="Sleator R.D."/>
            <person name="Lucey B."/>
            <person name="Coffey A."/>
        </authorList>
    </citation>
    <scope>NUCLEOTIDE SEQUENCE [LARGE SCALE GENOMIC DNA]</scope>
    <source>
        <strain evidence="6">MG1</strain>
    </source>
</reference>